<dbReference type="InterPro" id="IPR014001">
    <property type="entry name" value="Helicase_ATP-bd"/>
</dbReference>
<dbReference type="SMART" id="SM01058">
    <property type="entry name" value="CarD_TRCF"/>
    <property type="match status" value="1"/>
</dbReference>
<evidence type="ECO:0008006" key="13">
    <source>
        <dbReference type="Google" id="ProtNLM"/>
    </source>
</evidence>
<keyword evidence="5" id="KW-0347">Helicase</keyword>
<evidence type="ECO:0000256" key="7">
    <source>
        <dbReference type="ARBA" id="ARBA00023125"/>
    </source>
</evidence>
<dbReference type="SMART" id="SM00487">
    <property type="entry name" value="DEXDc"/>
    <property type="match status" value="1"/>
</dbReference>
<evidence type="ECO:0000256" key="8">
    <source>
        <dbReference type="ARBA" id="ARBA00023204"/>
    </source>
</evidence>
<accession>A0A1G2PE27</accession>
<dbReference type="InterPro" id="IPR003711">
    <property type="entry name" value="CarD-like/TRCF_RID"/>
</dbReference>
<dbReference type="InterPro" id="IPR047112">
    <property type="entry name" value="RecG/Mfd"/>
</dbReference>
<evidence type="ECO:0000259" key="10">
    <source>
        <dbReference type="PROSITE" id="PS51194"/>
    </source>
</evidence>
<dbReference type="SMART" id="SM00490">
    <property type="entry name" value="HELICc"/>
    <property type="match status" value="1"/>
</dbReference>
<dbReference type="Gene3D" id="3.40.50.300">
    <property type="entry name" value="P-loop containing nucleotide triphosphate hydrolases"/>
    <property type="match status" value="2"/>
</dbReference>
<name>A0A1G2PE27_9BACT</name>
<dbReference type="Pfam" id="PF00271">
    <property type="entry name" value="Helicase_C"/>
    <property type="match status" value="1"/>
</dbReference>
<evidence type="ECO:0000256" key="1">
    <source>
        <dbReference type="ARBA" id="ARBA00022490"/>
    </source>
</evidence>
<dbReference type="GO" id="GO:0006281">
    <property type="term" value="P:DNA repair"/>
    <property type="evidence" value="ECO:0007669"/>
    <property type="project" value="UniProtKB-KW"/>
</dbReference>
<evidence type="ECO:0000259" key="9">
    <source>
        <dbReference type="PROSITE" id="PS51192"/>
    </source>
</evidence>
<keyword evidence="1" id="KW-0963">Cytoplasm</keyword>
<dbReference type="PANTHER" id="PTHR47964">
    <property type="entry name" value="ATP-DEPENDENT DNA HELICASE HOMOLOG RECG, CHLOROPLASTIC"/>
    <property type="match status" value="1"/>
</dbReference>
<dbReference type="InterPro" id="IPR041471">
    <property type="entry name" value="UvrB_inter"/>
</dbReference>
<dbReference type="Pfam" id="PF00270">
    <property type="entry name" value="DEAD"/>
    <property type="match status" value="1"/>
</dbReference>
<feature type="domain" description="Helicase ATP-binding" evidence="9">
    <location>
        <begin position="290"/>
        <end position="451"/>
    </location>
</feature>
<dbReference type="PANTHER" id="PTHR47964:SF1">
    <property type="entry name" value="ATP-DEPENDENT DNA HELICASE HOMOLOG RECG, CHLOROPLASTIC"/>
    <property type="match status" value="1"/>
</dbReference>
<dbReference type="PROSITE" id="PS51194">
    <property type="entry name" value="HELICASE_CTER"/>
    <property type="match status" value="1"/>
</dbReference>
<dbReference type="Gene3D" id="3.30.2060.10">
    <property type="entry name" value="Penicillin-binding protein 1b domain"/>
    <property type="match status" value="1"/>
</dbReference>
<keyword evidence="8" id="KW-0234">DNA repair</keyword>
<dbReference type="PROSITE" id="PS51192">
    <property type="entry name" value="HELICASE_ATP_BIND_1"/>
    <property type="match status" value="1"/>
</dbReference>
<keyword evidence="7" id="KW-0238">DNA-binding</keyword>
<evidence type="ECO:0000256" key="4">
    <source>
        <dbReference type="ARBA" id="ARBA00022801"/>
    </source>
</evidence>
<sequence>MGENKTVKLEILIIGITPEILGKPVLWYAQNAARIKEALRMDPSWKNKAVALSEGNKAVLAELLRQLDELGYEKVLDVTRYGEFAHRGGIVDVFPINLDKPIRIEFAGNYIEDIREIERVSDIARSDWEKITGRALESTAADFKEGEYLVHLDHGIGRYAGKTSLNIGNPSTDSGLRSSMSSGQEYFVIEYAKGDRLFVPINLSRKLSRYLGFKEPAIARLGGTLWLKTKRKAREDVLALAKELFDLYAAKEVSQRPSYHPEEVEKDFAANFQHEETPDQLRTVKEIMDDLSKTKPMDRLVCGDVGFGKTEVALRAIFRVVLNSKQAALLAPTTILADQHFHSAKERFEKFGLKIALLTRLQSKSEQKKIIKSLAVGKIDVVIGTHRILSRDVSFGDLGLLVIDEEQRFGVKAKEALRIARTHLDVLSLSATPIPRTFYFALAGLRPISRIQTPPPGRQSIHTTIGPWNKEVVKKAIEEEMARKGQLYFLHNRILTIRQTYTELKSLVPKAKIAAIHGRIGEDALIQTMNDMRTGKIDILIATTIIENGLDLARVNTLIVDDASKLGLAQAYQLRGRIGRGHQKAHAYFFWRKKKLSNLASMRLEALKEAEEIGSGWSIAERDMEIRGAGNILGKEQSGNVNRVGLNLYCQMLAEAVEQIKHDTISNSPAGELISNARSNTKNHNK</sequence>
<dbReference type="Pfam" id="PF17757">
    <property type="entry name" value="UvrB_inter"/>
    <property type="match status" value="1"/>
</dbReference>
<dbReference type="InterPro" id="IPR027417">
    <property type="entry name" value="P-loop_NTPase"/>
</dbReference>
<gene>
    <name evidence="11" type="ORF">A2828_01610</name>
</gene>
<organism evidence="11 12">
    <name type="scientific">Candidatus Terrybacteria bacterium RIFCSPHIGHO2_01_FULL_43_35</name>
    <dbReference type="NCBI Taxonomy" id="1802361"/>
    <lineage>
        <taxon>Bacteria</taxon>
        <taxon>Candidatus Terryibacteriota</taxon>
    </lineage>
</organism>
<dbReference type="Pfam" id="PF02559">
    <property type="entry name" value="CarD_TRCF_RID"/>
    <property type="match status" value="1"/>
</dbReference>
<evidence type="ECO:0000256" key="6">
    <source>
        <dbReference type="ARBA" id="ARBA00022840"/>
    </source>
</evidence>
<dbReference type="GO" id="GO:0003678">
    <property type="term" value="F:DNA helicase activity"/>
    <property type="evidence" value="ECO:0007669"/>
    <property type="project" value="TreeGrafter"/>
</dbReference>
<dbReference type="GO" id="GO:0005524">
    <property type="term" value="F:ATP binding"/>
    <property type="evidence" value="ECO:0007669"/>
    <property type="project" value="UniProtKB-KW"/>
</dbReference>
<dbReference type="Proteomes" id="UP000178869">
    <property type="component" value="Unassembled WGS sequence"/>
</dbReference>
<dbReference type="GO" id="GO:0003677">
    <property type="term" value="F:DNA binding"/>
    <property type="evidence" value="ECO:0007669"/>
    <property type="project" value="UniProtKB-KW"/>
</dbReference>
<proteinExistence type="predicted"/>
<dbReference type="InterPro" id="IPR036101">
    <property type="entry name" value="CarD-like/TRCF_RID_sf"/>
</dbReference>
<dbReference type="AlphaFoldDB" id="A0A1G2PE27"/>
<evidence type="ECO:0000313" key="12">
    <source>
        <dbReference type="Proteomes" id="UP000178869"/>
    </source>
</evidence>
<evidence type="ECO:0000256" key="5">
    <source>
        <dbReference type="ARBA" id="ARBA00022806"/>
    </source>
</evidence>
<protein>
    <recommendedName>
        <fullName evidence="13">TRCF</fullName>
    </recommendedName>
</protein>
<dbReference type="InterPro" id="IPR011545">
    <property type="entry name" value="DEAD/DEAH_box_helicase_dom"/>
</dbReference>
<dbReference type="SUPFAM" id="SSF141259">
    <property type="entry name" value="CarD-like"/>
    <property type="match status" value="1"/>
</dbReference>
<dbReference type="CDD" id="cd17991">
    <property type="entry name" value="DEXHc_TRCF"/>
    <property type="match status" value="1"/>
</dbReference>
<keyword evidence="6" id="KW-0067">ATP-binding</keyword>
<keyword evidence="4" id="KW-0378">Hydrolase</keyword>
<keyword evidence="3" id="KW-0227">DNA damage</keyword>
<reference evidence="11 12" key="1">
    <citation type="journal article" date="2016" name="Nat. Commun.">
        <title>Thousands of microbial genomes shed light on interconnected biogeochemical processes in an aquifer system.</title>
        <authorList>
            <person name="Anantharaman K."/>
            <person name="Brown C.T."/>
            <person name="Hug L.A."/>
            <person name="Sharon I."/>
            <person name="Castelle C.J."/>
            <person name="Probst A.J."/>
            <person name="Thomas B.C."/>
            <person name="Singh A."/>
            <person name="Wilkins M.J."/>
            <person name="Karaoz U."/>
            <person name="Brodie E.L."/>
            <person name="Williams K.H."/>
            <person name="Hubbard S.S."/>
            <person name="Banfield J.F."/>
        </authorList>
    </citation>
    <scope>NUCLEOTIDE SEQUENCE [LARGE SCALE GENOMIC DNA]</scope>
</reference>
<keyword evidence="2" id="KW-0547">Nucleotide-binding</keyword>
<feature type="domain" description="Helicase C-terminal" evidence="10">
    <location>
        <begin position="472"/>
        <end position="625"/>
    </location>
</feature>
<dbReference type="SUPFAM" id="SSF52540">
    <property type="entry name" value="P-loop containing nucleoside triphosphate hydrolases"/>
    <property type="match status" value="3"/>
</dbReference>
<evidence type="ECO:0000256" key="2">
    <source>
        <dbReference type="ARBA" id="ARBA00022741"/>
    </source>
</evidence>
<dbReference type="GO" id="GO:0016787">
    <property type="term" value="F:hydrolase activity"/>
    <property type="evidence" value="ECO:0007669"/>
    <property type="project" value="UniProtKB-KW"/>
</dbReference>
<dbReference type="Gene3D" id="2.40.10.170">
    <property type="match status" value="1"/>
</dbReference>
<dbReference type="EMBL" id="MHSR01000013">
    <property type="protein sequence ID" value="OHA46585.1"/>
    <property type="molecule type" value="Genomic_DNA"/>
</dbReference>
<comment type="caution">
    <text evidence="11">The sequence shown here is derived from an EMBL/GenBank/DDBJ whole genome shotgun (WGS) entry which is preliminary data.</text>
</comment>
<evidence type="ECO:0000256" key="3">
    <source>
        <dbReference type="ARBA" id="ARBA00022763"/>
    </source>
</evidence>
<evidence type="ECO:0000313" key="11">
    <source>
        <dbReference type="EMBL" id="OHA46585.1"/>
    </source>
</evidence>
<dbReference type="InterPro" id="IPR001650">
    <property type="entry name" value="Helicase_C-like"/>
</dbReference>